<keyword evidence="1" id="KW-1133">Transmembrane helix</keyword>
<reference evidence="2 3" key="2">
    <citation type="journal article" date="2008" name="Nature">
        <title>The Phaeodactylum genome reveals the evolutionary history of diatom genomes.</title>
        <authorList>
            <person name="Bowler C."/>
            <person name="Allen A.E."/>
            <person name="Badger J.H."/>
            <person name="Grimwood J."/>
            <person name="Jabbari K."/>
            <person name="Kuo A."/>
            <person name="Maheswari U."/>
            <person name="Martens C."/>
            <person name="Maumus F."/>
            <person name="Otillar R.P."/>
            <person name="Rayko E."/>
            <person name="Salamov A."/>
            <person name="Vandepoele K."/>
            <person name="Beszteri B."/>
            <person name="Gruber A."/>
            <person name="Heijde M."/>
            <person name="Katinka M."/>
            <person name="Mock T."/>
            <person name="Valentin K."/>
            <person name="Verret F."/>
            <person name="Berges J.A."/>
            <person name="Brownlee C."/>
            <person name="Cadoret J.P."/>
            <person name="Chiovitti A."/>
            <person name="Choi C.J."/>
            <person name="Coesel S."/>
            <person name="De Martino A."/>
            <person name="Detter J.C."/>
            <person name="Durkin C."/>
            <person name="Falciatore A."/>
            <person name="Fournet J."/>
            <person name="Haruta M."/>
            <person name="Huysman M.J."/>
            <person name="Jenkins B.D."/>
            <person name="Jiroutova K."/>
            <person name="Jorgensen R.E."/>
            <person name="Joubert Y."/>
            <person name="Kaplan A."/>
            <person name="Kroger N."/>
            <person name="Kroth P.G."/>
            <person name="La Roche J."/>
            <person name="Lindquist E."/>
            <person name="Lommer M."/>
            <person name="Martin-Jezequel V."/>
            <person name="Lopez P.J."/>
            <person name="Lucas S."/>
            <person name="Mangogna M."/>
            <person name="McGinnis K."/>
            <person name="Medlin L.K."/>
            <person name="Montsant A."/>
            <person name="Oudot-Le Secq M.P."/>
            <person name="Napoli C."/>
            <person name="Obornik M."/>
            <person name="Parker M.S."/>
            <person name="Petit J.L."/>
            <person name="Porcel B.M."/>
            <person name="Poulsen N."/>
            <person name="Robison M."/>
            <person name="Rychlewski L."/>
            <person name="Rynearson T.A."/>
            <person name="Schmutz J."/>
            <person name="Shapiro H."/>
            <person name="Siaut M."/>
            <person name="Stanley M."/>
            <person name="Sussman M.R."/>
            <person name="Taylor A.R."/>
            <person name="Vardi A."/>
            <person name="von Dassow P."/>
            <person name="Vyverman W."/>
            <person name="Willis A."/>
            <person name="Wyrwicz L.S."/>
            <person name="Rokhsar D.S."/>
            <person name="Weissenbach J."/>
            <person name="Armbrust E.V."/>
            <person name="Green B.R."/>
            <person name="Van de Peer Y."/>
            <person name="Grigoriev I.V."/>
        </authorList>
    </citation>
    <scope>NUCLEOTIDE SEQUENCE [LARGE SCALE GENOMIC DNA]</scope>
    <source>
        <strain evidence="2 3">CCMP1335</strain>
    </source>
</reference>
<keyword evidence="1" id="KW-0812">Transmembrane</keyword>
<dbReference type="RefSeq" id="XP_002290209.1">
    <property type="nucleotide sequence ID" value="XM_002290173.1"/>
</dbReference>
<dbReference type="KEGG" id="tps:THAPSDRAFT_22682"/>
<dbReference type="PaxDb" id="35128-Thaps22682"/>
<gene>
    <name evidence="2" type="ORF">THAPSDRAFT_22682</name>
</gene>
<organism evidence="2 3">
    <name type="scientific">Thalassiosira pseudonana</name>
    <name type="common">Marine diatom</name>
    <name type="synonym">Cyclotella nana</name>
    <dbReference type="NCBI Taxonomy" id="35128"/>
    <lineage>
        <taxon>Eukaryota</taxon>
        <taxon>Sar</taxon>
        <taxon>Stramenopiles</taxon>
        <taxon>Ochrophyta</taxon>
        <taxon>Bacillariophyta</taxon>
        <taxon>Coscinodiscophyceae</taxon>
        <taxon>Thalassiosirophycidae</taxon>
        <taxon>Thalassiosirales</taxon>
        <taxon>Thalassiosiraceae</taxon>
        <taxon>Thalassiosira</taxon>
    </lineage>
</organism>
<dbReference type="InParanoid" id="B8C2K0"/>
<feature type="transmembrane region" description="Helical" evidence="1">
    <location>
        <begin position="231"/>
        <end position="250"/>
    </location>
</feature>
<dbReference type="HOGENOM" id="CLU_919759_0_0_1"/>
<accession>B8C2K0</accession>
<dbReference type="GeneID" id="7449606"/>
<evidence type="ECO:0000313" key="3">
    <source>
        <dbReference type="Proteomes" id="UP000001449"/>
    </source>
</evidence>
<feature type="transmembrane region" description="Helical" evidence="1">
    <location>
        <begin position="194"/>
        <end position="211"/>
    </location>
</feature>
<evidence type="ECO:0000313" key="2">
    <source>
        <dbReference type="EMBL" id="EED91961.1"/>
    </source>
</evidence>
<dbReference type="Proteomes" id="UP000001449">
    <property type="component" value="Chromosome 5"/>
</dbReference>
<reference evidence="2 3" key="1">
    <citation type="journal article" date="2004" name="Science">
        <title>The genome of the diatom Thalassiosira pseudonana: ecology, evolution, and metabolism.</title>
        <authorList>
            <person name="Armbrust E.V."/>
            <person name="Berges J.A."/>
            <person name="Bowler C."/>
            <person name="Green B.R."/>
            <person name="Martinez D."/>
            <person name="Putnam N.H."/>
            <person name="Zhou S."/>
            <person name="Allen A.E."/>
            <person name="Apt K.E."/>
            <person name="Bechner M."/>
            <person name="Brzezinski M.A."/>
            <person name="Chaal B.K."/>
            <person name="Chiovitti A."/>
            <person name="Davis A.K."/>
            <person name="Demarest M.S."/>
            <person name="Detter J.C."/>
            <person name="Glavina T."/>
            <person name="Goodstein D."/>
            <person name="Hadi M.Z."/>
            <person name="Hellsten U."/>
            <person name="Hildebrand M."/>
            <person name="Jenkins B.D."/>
            <person name="Jurka J."/>
            <person name="Kapitonov V.V."/>
            <person name="Kroger N."/>
            <person name="Lau W.W."/>
            <person name="Lane T.W."/>
            <person name="Larimer F.W."/>
            <person name="Lippmeier J.C."/>
            <person name="Lucas S."/>
            <person name="Medina M."/>
            <person name="Montsant A."/>
            <person name="Obornik M."/>
            <person name="Parker M.S."/>
            <person name="Palenik B."/>
            <person name="Pazour G.J."/>
            <person name="Richardson P.M."/>
            <person name="Rynearson T.A."/>
            <person name="Saito M.A."/>
            <person name="Schwartz D.C."/>
            <person name="Thamatrakoln K."/>
            <person name="Valentin K."/>
            <person name="Vardi A."/>
            <person name="Wilkerson F.P."/>
            <person name="Rokhsar D.S."/>
        </authorList>
    </citation>
    <scope>NUCLEOTIDE SEQUENCE [LARGE SCALE GENOMIC DNA]</scope>
    <source>
        <strain evidence="2 3">CCMP1335</strain>
    </source>
</reference>
<evidence type="ECO:0000256" key="1">
    <source>
        <dbReference type="SAM" id="Phobius"/>
    </source>
</evidence>
<sequence length="303" mass="33058">MLDGVGGESKYIKRNVHSAATVTTDVWLHSSSISSFVGYDLVLALINVTGAFCDGFFSAWETGAAMPSGAKTEALHLIADDMRTYYLSTYTSWAGMVGVAASMAHLRSSALMGLFRAESSQITGPFHGGVDNRLKQRQSFGFLLLREINLSFQSSLQLWGRILETKLQISYLGYLLGLSLNIMQMRDGLWGDSLILRAFSINFCGAASLFARHASDNRQLYTKKPRRLKQVGLNIVVNLMFATLVFLIALEIERLLDIPVGTGVKVGPSGLGDEMQEDFALSVVEPVDVLADAIASETDGEEQ</sequence>
<name>B8C2K0_THAPS</name>
<keyword evidence="1" id="KW-0472">Membrane</keyword>
<dbReference type="AlphaFoldDB" id="B8C2K0"/>
<protein>
    <submittedName>
        <fullName evidence="2">Uncharacterized protein</fullName>
    </submittedName>
</protein>
<dbReference type="eggNOG" id="ENOG502QZ1X">
    <property type="taxonomic scope" value="Eukaryota"/>
</dbReference>
<proteinExistence type="predicted"/>
<keyword evidence="3" id="KW-1185">Reference proteome</keyword>
<dbReference type="EMBL" id="CM000642">
    <property type="protein sequence ID" value="EED91961.1"/>
    <property type="molecule type" value="Genomic_DNA"/>
</dbReference>